<feature type="domain" description="Cyclic nucleotide-binding" evidence="14">
    <location>
        <begin position="189"/>
        <end position="288"/>
    </location>
</feature>
<evidence type="ECO:0000259" key="15">
    <source>
        <dbReference type="PROSITE" id="PS51285"/>
    </source>
</evidence>
<keyword evidence="5" id="KW-0808">Transferase</keyword>
<dbReference type="EMBL" id="HBEH01000835">
    <property type="protein sequence ID" value="CAD8343969.1"/>
    <property type="molecule type" value="Transcribed_RNA"/>
</dbReference>
<evidence type="ECO:0000256" key="1">
    <source>
        <dbReference type="ARBA" id="ARBA00006352"/>
    </source>
</evidence>
<keyword evidence="7" id="KW-0418">Kinase</keyword>
<evidence type="ECO:0000256" key="10">
    <source>
        <dbReference type="ARBA" id="ARBA00047298"/>
    </source>
</evidence>
<dbReference type="GO" id="GO:0004691">
    <property type="term" value="F:cAMP-dependent protein kinase activity"/>
    <property type="evidence" value="ECO:0007669"/>
    <property type="project" value="TreeGrafter"/>
</dbReference>
<dbReference type="GO" id="GO:0005524">
    <property type="term" value="F:ATP binding"/>
    <property type="evidence" value="ECO:0007669"/>
    <property type="project" value="UniProtKB-UniRule"/>
</dbReference>
<sequence length="815" mass="92458">MRPIADGVAQLTHDAKKKVAVARDFTKVIFAKPFKLAKKIHLPHPERESGILGTDDQEYLKSIVQSHPDFVLSNLAEEEVNMLIKAMEKFTVVPGDTIIEQGDVGDYLYVIKEGSVRFLIDGDEIGIAGPGEVFGELALLYDCPRAATVVADADCLLYRASRETFRMLQASFVLSNDDDTRKLLEKTKIFQDLPEDIIWEMALYIFQKPFKKGDLLLEKGKSVDEIYFIKEGRAIGKDIKMHDVEYADAELKPGDSFGERAIVMKQNSIATVECLTDGVAYVLTKERFLHCMQGMDVHDLIENALDAKILSVLPFFVNSDVCQTELQLIAKILKDKTLAPGDVLANIGDEVEPSLYFIATKSVSPRLEMTKSDGIPRVMGVSEPFGFGKHALAVANLQKTDPEAADQYRKKHSLVDLDTPEEIQTQIDNIMKRTTVMSQYHIQNRGTETIHLRTVGLKDILDIIYDASRLGKNYSENTAFDKSITYETLERRVLLGQGSFGQVWLCRDPGCDAPYALKIQYKRELIESHQAGGVIRETRVMRQMHHPFVMGLVQAQQDSRCLYMMMELIQGGELRQQMRNEERDFLSEPAAKFYAACMLEGLSYMHRRNFVYRDLKGENVLLNKHGYCVIVDLGFAKYVPDKTFTFCGTPIFIAPEILLSKGHDKSADIWSFGVMIYEMLFGTNPFFDYDDPTIDQRTLFKRIVRASFQRPRKQSSLDAYANTSADAKDLIRKLLEVKPSRRLGCTGKGDLSIRNHPWFSDIDFGKLYRMELKAPWVPSISDPFDGTNFNAVTPRSKKGLRDLSEWEQKQFEEFG</sequence>
<dbReference type="InterPro" id="IPR018490">
    <property type="entry name" value="cNMP-bd_dom_sf"/>
</dbReference>
<evidence type="ECO:0000259" key="14">
    <source>
        <dbReference type="PROSITE" id="PS50042"/>
    </source>
</evidence>
<feature type="domain" description="Protein kinase" evidence="13">
    <location>
        <begin position="489"/>
        <end position="759"/>
    </location>
</feature>
<dbReference type="GO" id="GO:0005952">
    <property type="term" value="C:cAMP-dependent protein kinase complex"/>
    <property type="evidence" value="ECO:0007669"/>
    <property type="project" value="TreeGrafter"/>
</dbReference>
<evidence type="ECO:0000256" key="7">
    <source>
        <dbReference type="ARBA" id="ARBA00022777"/>
    </source>
</evidence>
<keyword evidence="3" id="KW-0723">Serine/threonine-protein kinase</keyword>
<accession>A0A7S0F7W5</accession>
<dbReference type="PROSITE" id="PS50011">
    <property type="entry name" value="PROTEIN_KINASE_DOM"/>
    <property type="match status" value="1"/>
</dbReference>
<dbReference type="InterPro" id="IPR000595">
    <property type="entry name" value="cNMP-bd_dom"/>
</dbReference>
<gene>
    <name evidence="16" type="ORF">PARE0329_LOCUS604</name>
</gene>
<proteinExistence type="inferred from homology"/>
<keyword evidence="8 12" id="KW-0067">ATP-binding</keyword>
<dbReference type="PROSITE" id="PS00888">
    <property type="entry name" value="CNMP_BINDING_1"/>
    <property type="match status" value="1"/>
</dbReference>
<reference evidence="16" key="1">
    <citation type="submission" date="2021-01" db="EMBL/GenBank/DDBJ databases">
        <authorList>
            <person name="Corre E."/>
            <person name="Pelletier E."/>
            <person name="Niang G."/>
            <person name="Scheremetjew M."/>
            <person name="Finn R."/>
            <person name="Kale V."/>
            <person name="Holt S."/>
            <person name="Cochrane G."/>
            <person name="Meng A."/>
            <person name="Brown T."/>
            <person name="Cohen L."/>
        </authorList>
    </citation>
    <scope>NUCLEOTIDE SEQUENCE</scope>
    <source>
        <strain evidence="16">B593</strain>
    </source>
</reference>
<dbReference type="PROSITE" id="PS00889">
    <property type="entry name" value="CNMP_BINDING_2"/>
    <property type="match status" value="1"/>
</dbReference>
<evidence type="ECO:0000256" key="3">
    <source>
        <dbReference type="ARBA" id="ARBA00022527"/>
    </source>
</evidence>
<feature type="domain" description="AGC-kinase C-terminal" evidence="15">
    <location>
        <begin position="760"/>
        <end position="815"/>
    </location>
</feature>
<dbReference type="PANTHER" id="PTHR24353">
    <property type="entry name" value="CYCLIC NUCLEOTIDE-DEPENDENT PROTEIN KINASE"/>
    <property type="match status" value="1"/>
</dbReference>
<evidence type="ECO:0000256" key="6">
    <source>
        <dbReference type="ARBA" id="ARBA00022741"/>
    </source>
</evidence>
<evidence type="ECO:0000256" key="4">
    <source>
        <dbReference type="ARBA" id="ARBA00022535"/>
    </source>
</evidence>
<evidence type="ECO:0000256" key="9">
    <source>
        <dbReference type="ARBA" id="ARBA00022992"/>
    </source>
</evidence>
<dbReference type="GO" id="GO:0046872">
    <property type="term" value="F:metal ion binding"/>
    <property type="evidence" value="ECO:0007669"/>
    <property type="project" value="UniProtKB-KW"/>
</dbReference>
<dbReference type="InterPro" id="IPR018488">
    <property type="entry name" value="cNMP-bd_CS"/>
</dbReference>
<comment type="catalytic activity">
    <reaction evidence="11">
        <text>L-seryl-[protein] + ATP = O-phospho-L-seryl-[protein] + ADP + H(+)</text>
        <dbReference type="Rhea" id="RHEA:17989"/>
        <dbReference type="Rhea" id="RHEA-COMP:9863"/>
        <dbReference type="Rhea" id="RHEA-COMP:11604"/>
        <dbReference type="ChEBI" id="CHEBI:15378"/>
        <dbReference type="ChEBI" id="CHEBI:29999"/>
        <dbReference type="ChEBI" id="CHEBI:30616"/>
        <dbReference type="ChEBI" id="CHEBI:83421"/>
        <dbReference type="ChEBI" id="CHEBI:456216"/>
        <dbReference type="EC" id="2.7.11.12"/>
    </reaction>
</comment>
<dbReference type="PROSITE" id="PS00108">
    <property type="entry name" value="PROTEIN_KINASE_ST"/>
    <property type="match status" value="1"/>
</dbReference>
<dbReference type="InterPro" id="IPR008271">
    <property type="entry name" value="Ser/Thr_kinase_AS"/>
</dbReference>
<comment type="catalytic activity">
    <reaction evidence="10">
        <text>L-threonyl-[protein] + ATP = O-phospho-L-threonyl-[protein] + ADP + H(+)</text>
        <dbReference type="Rhea" id="RHEA:46608"/>
        <dbReference type="Rhea" id="RHEA-COMP:11060"/>
        <dbReference type="Rhea" id="RHEA-COMP:11605"/>
        <dbReference type="ChEBI" id="CHEBI:15378"/>
        <dbReference type="ChEBI" id="CHEBI:30013"/>
        <dbReference type="ChEBI" id="CHEBI:30616"/>
        <dbReference type="ChEBI" id="CHEBI:61977"/>
        <dbReference type="ChEBI" id="CHEBI:456216"/>
        <dbReference type="EC" id="2.7.11.12"/>
    </reaction>
</comment>
<dbReference type="InterPro" id="IPR017441">
    <property type="entry name" value="Protein_kinase_ATP_BS"/>
</dbReference>
<dbReference type="InterPro" id="IPR014710">
    <property type="entry name" value="RmlC-like_jellyroll"/>
</dbReference>
<dbReference type="GO" id="GO:0030553">
    <property type="term" value="F:cGMP binding"/>
    <property type="evidence" value="ECO:0007669"/>
    <property type="project" value="UniProtKB-KW"/>
</dbReference>
<dbReference type="AlphaFoldDB" id="A0A7S0F7W5"/>
<comment type="similarity">
    <text evidence="1">Belongs to the protein kinase superfamily. AGC Ser/Thr protein kinase family. cGMP subfamily.</text>
</comment>
<dbReference type="InterPro" id="IPR000961">
    <property type="entry name" value="AGC-kinase_C"/>
</dbReference>
<dbReference type="Pfam" id="PF00027">
    <property type="entry name" value="cNMP_binding"/>
    <property type="match status" value="2"/>
</dbReference>
<evidence type="ECO:0000259" key="13">
    <source>
        <dbReference type="PROSITE" id="PS50011"/>
    </source>
</evidence>
<evidence type="ECO:0000256" key="12">
    <source>
        <dbReference type="PROSITE-ProRule" id="PRU10141"/>
    </source>
</evidence>
<dbReference type="PROSITE" id="PS00107">
    <property type="entry name" value="PROTEIN_KINASE_ATP"/>
    <property type="match status" value="1"/>
</dbReference>
<dbReference type="GO" id="GO:0004692">
    <property type="term" value="F:cGMP-dependent protein kinase activity"/>
    <property type="evidence" value="ECO:0007669"/>
    <property type="project" value="UniProtKB-EC"/>
</dbReference>
<dbReference type="PANTHER" id="PTHR24353:SF143">
    <property type="entry name" value="PROTEIN KINASE DOMAIN-CONTAINING PROTEIN"/>
    <property type="match status" value="1"/>
</dbReference>
<evidence type="ECO:0000313" key="16">
    <source>
        <dbReference type="EMBL" id="CAD8343969.1"/>
    </source>
</evidence>
<dbReference type="CDD" id="cd00038">
    <property type="entry name" value="CAP_ED"/>
    <property type="match status" value="2"/>
</dbReference>
<dbReference type="Gene3D" id="3.30.200.20">
    <property type="entry name" value="Phosphorylase Kinase, domain 1"/>
    <property type="match status" value="1"/>
</dbReference>
<dbReference type="Gene3D" id="2.60.120.10">
    <property type="entry name" value="Jelly Rolls"/>
    <property type="match status" value="2"/>
</dbReference>
<evidence type="ECO:0000256" key="5">
    <source>
        <dbReference type="ARBA" id="ARBA00022679"/>
    </source>
</evidence>
<dbReference type="InterPro" id="IPR000719">
    <property type="entry name" value="Prot_kinase_dom"/>
</dbReference>
<dbReference type="SUPFAM" id="SSF51206">
    <property type="entry name" value="cAMP-binding domain-like"/>
    <property type="match status" value="2"/>
</dbReference>
<feature type="binding site" evidence="12">
    <location>
        <position position="518"/>
    </location>
    <ligand>
        <name>ATP</name>
        <dbReference type="ChEBI" id="CHEBI:30616"/>
    </ligand>
</feature>
<keyword evidence="9" id="KW-0142">cGMP-binding</keyword>
<dbReference type="SMART" id="SM00220">
    <property type="entry name" value="S_TKc"/>
    <property type="match status" value="1"/>
</dbReference>
<dbReference type="SMART" id="SM00100">
    <property type="entry name" value="cNMP"/>
    <property type="match status" value="2"/>
</dbReference>
<keyword evidence="6 12" id="KW-0547">Nucleotide-binding</keyword>
<organism evidence="16">
    <name type="scientific">Pseudo-nitzschia arenysensis</name>
    <dbReference type="NCBI Taxonomy" id="697910"/>
    <lineage>
        <taxon>Eukaryota</taxon>
        <taxon>Sar</taxon>
        <taxon>Stramenopiles</taxon>
        <taxon>Ochrophyta</taxon>
        <taxon>Bacillariophyta</taxon>
        <taxon>Bacillariophyceae</taxon>
        <taxon>Bacillariophycidae</taxon>
        <taxon>Bacillariales</taxon>
        <taxon>Bacillariaceae</taxon>
        <taxon>Pseudo-nitzschia</taxon>
    </lineage>
</organism>
<feature type="domain" description="Cyclic nucleotide-binding" evidence="14">
    <location>
        <begin position="71"/>
        <end position="168"/>
    </location>
</feature>
<name>A0A7S0F7W5_9STRA</name>
<dbReference type="PROSITE" id="PS50042">
    <property type="entry name" value="CNMP_BINDING_3"/>
    <property type="match status" value="2"/>
</dbReference>
<dbReference type="PRINTS" id="PR00103">
    <property type="entry name" value="CAMPKINASE"/>
</dbReference>
<evidence type="ECO:0000256" key="8">
    <source>
        <dbReference type="ARBA" id="ARBA00022840"/>
    </source>
</evidence>
<evidence type="ECO:0000256" key="11">
    <source>
        <dbReference type="ARBA" id="ARBA00047462"/>
    </source>
</evidence>
<dbReference type="InterPro" id="IPR011009">
    <property type="entry name" value="Kinase-like_dom_sf"/>
</dbReference>
<dbReference type="EC" id="2.7.11.12" evidence="2"/>
<keyword evidence="4" id="KW-0140">cGMP</keyword>
<protein>
    <recommendedName>
        <fullName evidence="2">cGMP-dependent protein kinase</fullName>
        <ecNumber evidence="2">2.7.11.12</ecNumber>
    </recommendedName>
</protein>
<evidence type="ECO:0000256" key="2">
    <source>
        <dbReference type="ARBA" id="ARBA00012428"/>
    </source>
</evidence>
<dbReference type="SUPFAM" id="SSF56112">
    <property type="entry name" value="Protein kinase-like (PK-like)"/>
    <property type="match status" value="1"/>
</dbReference>
<dbReference type="PROSITE" id="PS51285">
    <property type="entry name" value="AGC_KINASE_CTER"/>
    <property type="match status" value="1"/>
</dbReference>
<dbReference type="Pfam" id="PF00069">
    <property type="entry name" value="Pkinase"/>
    <property type="match status" value="1"/>
</dbReference>
<dbReference type="Gene3D" id="1.10.510.10">
    <property type="entry name" value="Transferase(Phosphotransferase) domain 1"/>
    <property type="match status" value="1"/>
</dbReference>